<dbReference type="InterPro" id="IPR050838">
    <property type="entry name" value="Ketopantoate_reductase"/>
</dbReference>
<dbReference type="GeneID" id="11494975"/>
<accession>G0W9L0</accession>
<dbReference type="Gene3D" id="1.10.1040.10">
    <property type="entry name" value="N-(1-d-carboxylethyl)-l-norvaline Dehydrogenase, domain 2"/>
    <property type="match status" value="1"/>
</dbReference>
<dbReference type="SUPFAM" id="SSF48179">
    <property type="entry name" value="6-phosphogluconate dehydrogenase C-terminal domain-like"/>
    <property type="match status" value="1"/>
</dbReference>
<protein>
    <recommendedName>
        <fullName evidence="2">2-dehydropantoate 2-reductase</fullName>
        <ecNumber evidence="2">1.1.1.169</ecNumber>
    </recommendedName>
    <alternativeName>
        <fullName evidence="5">Ketopantoate reductase</fullName>
    </alternativeName>
</protein>
<evidence type="ECO:0000256" key="3">
    <source>
        <dbReference type="ARBA" id="ARBA00022857"/>
    </source>
</evidence>
<dbReference type="Pfam" id="PF08546">
    <property type="entry name" value="ApbA_C"/>
    <property type="match status" value="1"/>
</dbReference>
<dbReference type="InterPro" id="IPR013332">
    <property type="entry name" value="KPR_N"/>
</dbReference>
<evidence type="ECO:0000256" key="2">
    <source>
        <dbReference type="ARBA" id="ARBA00013014"/>
    </source>
</evidence>
<dbReference type="InterPro" id="IPR003710">
    <property type="entry name" value="ApbA"/>
</dbReference>
<dbReference type="OrthoDB" id="73846at2759"/>
<dbReference type="PANTHER" id="PTHR43765">
    <property type="entry name" value="2-DEHYDROPANTOATE 2-REDUCTASE-RELATED"/>
    <property type="match status" value="1"/>
</dbReference>
<dbReference type="STRING" id="1071378.G0W9L0"/>
<evidence type="ECO:0000313" key="8">
    <source>
        <dbReference type="EMBL" id="CCD24471.1"/>
    </source>
</evidence>
<dbReference type="KEGG" id="ndi:NDAI_0D01570"/>
<dbReference type="Pfam" id="PF02558">
    <property type="entry name" value="ApbA"/>
    <property type="match status" value="1"/>
</dbReference>
<dbReference type="OMA" id="GMIDEVN"/>
<keyword evidence="4" id="KW-0560">Oxidoreductase</keyword>
<comment type="similarity">
    <text evidence="1">Belongs to the ketopantoate reductase family.</text>
</comment>
<dbReference type="EMBL" id="HE580270">
    <property type="protein sequence ID" value="CCD24471.1"/>
    <property type="molecule type" value="Genomic_DNA"/>
</dbReference>
<keyword evidence="9" id="KW-1185">Reference proteome</keyword>
<proteinExistence type="inferred from homology"/>
<dbReference type="InterPro" id="IPR013752">
    <property type="entry name" value="KPA_reductase"/>
</dbReference>
<dbReference type="HOGENOM" id="CLU_031468_10_2_1"/>
<dbReference type="GO" id="GO:0015940">
    <property type="term" value="P:pantothenate biosynthetic process"/>
    <property type="evidence" value="ECO:0007669"/>
    <property type="project" value="InterPro"/>
</dbReference>
<dbReference type="Proteomes" id="UP000000689">
    <property type="component" value="Chromosome 4"/>
</dbReference>
<dbReference type="EC" id="1.1.1.169" evidence="2"/>
<gene>
    <name evidence="8" type="primary">NDAI0D01570</name>
    <name evidence="8" type="ordered locus">NDAI_0D01570</name>
</gene>
<dbReference type="AlphaFoldDB" id="G0W9L0"/>
<sequence>MSLSSRPVVHLIGLGSMGAIFAADLLNYTNASIIPIFRSKEKLAKFQNEANSELMIHRNYLPSRPILKYKFAKAYCPESTINEPFKNLVVSTKTFQTKSALTPYLKYIDSNTNLLLIQNGLGVLDDLKNDVFIDETRRPQLFQGVITHGGSQISDFTINNSSQGDLKISRLPWNQDRMIQKSCVLKEDRNENELMHLLTSETMVKGFNITHMTYQELLFSQLYKFVFNCCINPVTAILDCSIGEMKPNSTPLLTSIVVETLFVLRKAFSPLFQYESMYNGQEDYPAIDVNGKLSTDYMVGELLKYLEKHKNSSSSMREDAVHLRNTEIDYINGYVVRLANALGLSTESTKVNKTICELLNLRLGLNKVRSLNKIQGT</sequence>
<dbReference type="PANTHER" id="PTHR43765:SF2">
    <property type="entry name" value="2-DEHYDROPANTOATE 2-REDUCTASE"/>
    <property type="match status" value="1"/>
</dbReference>
<dbReference type="GO" id="GO:0008677">
    <property type="term" value="F:2-dehydropantoate 2-reductase activity"/>
    <property type="evidence" value="ECO:0007669"/>
    <property type="project" value="UniProtKB-EC"/>
</dbReference>
<name>G0W9L0_NAUDC</name>
<dbReference type="GO" id="GO:0005739">
    <property type="term" value="C:mitochondrion"/>
    <property type="evidence" value="ECO:0007669"/>
    <property type="project" value="TreeGrafter"/>
</dbReference>
<evidence type="ECO:0000256" key="5">
    <source>
        <dbReference type="ARBA" id="ARBA00032024"/>
    </source>
</evidence>
<evidence type="ECO:0000259" key="7">
    <source>
        <dbReference type="Pfam" id="PF08546"/>
    </source>
</evidence>
<feature type="domain" description="Ketopantoate reductase N-terminal" evidence="6">
    <location>
        <begin position="9"/>
        <end position="172"/>
    </location>
</feature>
<feature type="domain" description="Ketopantoate reductase C-terminal" evidence="7">
    <location>
        <begin position="221"/>
        <end position="360"/>
    </location>
</feature>
<dbReference type="InterPro" id="IPR008927">
    <property type="entry name" value="6-PGluconate_DH-like_C_sf"/>
</dbReference>
<dbReference type="SUPFAM" id="SSF51735">
    <property type="entry name" value="NAD(P)-binding Rossmann-fold domains"/>
    <property type="match status" value="1"/>
</dbReference>
<evidence type="ECO:0000256" key="1">
    <source>
        <dbReference type="ARBA" id="ARBA00007870"/>
    </source>
</evidence>
<evidence type="ECO:0000259" key="6">
    <source>
        <dbReference type="Pfam" id="PF02558"/>
    </source>
</evidence>
<dbReference type="GO" id="GO:0050661">
    <property type="term" value="F:NADP binding"/>
    <property type="evidence" value="ECO:0007669"/>
    <property type="project" value="TreeGrafter"/>
</dbReference>
<evidence type="ECO:0000256" key="4">
    <source>
        <dbReference type="ARBA" id="ARBA00023002"/>
    </source>
</evidence>
<organism evidence="8 9">
    <name type="scientific">Naumovozyma dairenensis (strain ATCC 10597 / BCRC 20456 / CBS 421 / NBRC 0211 / NRRL Y-12639)</name>
    <name type="common">Saccharomyces dairenensis</name>
    <dbReference type="NCBI Taxonomy" id="1071378"/>
    <lineage>
        <taxon>Eukaryota</taxon>
        <taxon>Fungi</taxon>
        <taxon>Dikarya</taxon>
        <taxon>Ascomycota</taxon>
        <taxon>Saccharomycotina</taxon>
        <taxon>Saccharomycetes</taxon>
        <taxon>Saccharomycetales</taxon>
        <taxon>Saccharomycetaceae</taxon>
        <taxon>Naumovozyma</taxon>
    </lineage>
</organism>
<reference evidence="8 9" key="1">
    <citation type="journal article" date="2011" name="Proc. Natl. Acad. Sci. U.S.A.">
        <title>Evolutionary erosion of yeast sex chromosomes by mating-type switching accidents.</title>
        <authorList>
            <person name="Gordon J.L."/>
            <person name="Armisen D."/>
            <person name="Proux-Wera E."/>
            <person name="Oheigeartaigh S.S."/>
            <person name="Byrne K.P."/>
            <person name="Wolfe K.H."/>
        </authorList>
    </citation>
    <scope>NUCLEOTIDE SEQUENCE [LARGE SCALE GENOMIC DNA]</scope>
    <source>
        <strain evidence="9">ATCC 10597 / BCRC 20456 / CBS 421 / NBRC 0211 / NRRL Y-12639</strain>
    </source>
</reference>
<keyword evidence="3" id="KW-0521">NADP</keyword>
<dbReference type="NCBIfam" id="TIGR00745">
    <property type="entry name" value="apbA_panE"/>
    <property type="match status" value="1"/>
</dbReference>
<dbReference type="Gene3D" id="3.40.50.720">
    <property type="entry name" value="NAD(P)-binding Rossmann-like Domain"/>
    <property type="match status" value="1"/>
</dbReference>
<evidence type="ECO:0000313" key="9">
    <source>
        <dbReference type="Proteomes" id="UP000000689"/>
    </source>
</evidence>
<dbReference type="InterPro" id="IPR013328">
    <property type="entry name" value="6PGD_dom2"/>
</dbReference>
<dbReference type="RefSeq" id="XP_003669714.1">
    <property type="nucleotide sequence ID" value="XM_003669666.1"/>
</dbReference>
<dbReference type="eggNOG" id="ENOG502QPT5">
    <property type="taxonomic scope" value="Eukaryota"/>
</dbReference>
<dbReference type="InterPro" id="IPR036291">
    <property type="entry name" value="NAD(P)-bd_dom_sf"/>
</dbReference>